<dbReference type="InParanoid" id="B0DF95"/>
<dbReference type="InterPro" id="IPR013126">
    <property type="entry name" value="Hsp_70_fam"/>
</dbReference>
<proteinExistence type="predicted"/>
<name>B0DF95_LACBS</name>
<dbReference type="GO" id="GO:0140662">
    <property type="term" value="F:ATP-dependent protein folding chaperone"/>
    <property type="evidence" value="ECO:0007669"/>
    <property type="project" value="InterPro"/>
</dbReference>
<gene>
    <name evidence="3" type="ORF">LACBIDRAFT_299718</name>
</gene>
<evidence type="ECO:0000313" key="4">
    <source>
        <dbReference type="Proteomes" id="UP000001194"/>
    </source>
</evidence>
<dbReference type="Gene3D" id="2.60.34.10">
    <property type="entry name" value="Substrate Binding Domain Of DNAk, Chain A, domain 1"/>
    <property type="match status" value="1"/>
</dbReference>
<dbReference type="HOGENOM" id="CLU_692738_0_0_1"/>
<evidence type="ECO:0000256" key="1">
    <source>
        <dbReference type="ARBA" id="ARBA00022741"/>
    </source>
</evidence>
<dbReference type="Pfam" id="PF00012">
    <property type="entry name" value="HSP70"/>
    <property type="match status" value="1"/>
</dbReference>
<dbReference type="InterPro" id="IPR029047">
    <property type="entry name" value="HSP70_peptide-bd_sf"/>
</dbReference>
<dbReference type="GeneID" id="6078151"/>
<reference evidence="3 4" key="1">
    <citation type="journal article" date="2008" name="Nature">
        <title>The genome of Laccaria bicolor provides insights into mycorrhizal symbiosis.</title>
        <authorList>
            <person name="Martin F."/>
            <person name="Aerts A."/>
            <person name="Ahren D."/>
            <person name="Brun A."/>
            <person name="Danchin E.G.J."/>
            <person name="Duchaussoy F."/>
            <person name="Gibon J."/>
            <person name="Kohler A."/>
            <person name="Lindquist E."/>
            <person name="Pereda V."/>
            <person name="Salamov A."/>
            <person name="Shapiro H.J."/>
            <person name="Wuyts J."/>
            <person name="Blaudez D."/>
            <person name="Buee M."/>
            <person name="Brokstein P."/>
            <person name="Canbaeck B."/>
            <person name="Cohen D."/>
            <person name="Courty P.E."/>
            <person name="Coutinho P.M."/>
            <person name="Delaruelle C."/>
            <person name="Detter J.C."/>
            <person name="Deveau A."/>
            <person name="DiFazio S."/>
            <person name="Duplessis S."/>
            <person name="Fraissinet-Tachet L."/>
            <person name="Lucic E."/>
            <person name="Frey-Klett P."/>
            <person name="Fourrey C."/>
            <person name="Feussner I."/>
            <person name="Gay G."/>
            <person name="Grimwood J."/>
            <person name="Hoegger P.J."/>
            <person name="Jain P."/>
            <person name="Kilaru S."/>
            <person name="Labbe J."/>
            <person name="Lin Y.C."/>
            <person name="Legue V."/>
            <person name="Le Tacon F."/>
            <person name="Marmeisse R."/>
            <person name="Melayah D."/>
            <person name="Montanini B."/>
            <person name="Muratet M."/>
            <person name="Nehls U."/>
            <person name="Niculita-Hirzel H."/>
            <person name="Oudot-Le Secq M.P."/>
            <person name="Peter M."/>
            <person name="Quesneville H."/>
            <person name="Rajashekar B."/>
            <person name="Reich M."/>
            <person name="Rouhier N."/>
            <person name="Schmutz J."/>
            <person name="Yin T."/>
            <person name="Chalot M."/>
            <person name="Henrissat B."/>
            <person name="Kuees U."/>
            <person name="Lucas S."/>
            <person name="Van de Peer Y."/>
            <person name="Podila G.K."/>
            <person name="Polle A."/>
            <person name="Pukkila P.J."/>
            <person name="Richardson P.M."/>
            <person name="Rouze P."/>
            <person name="Sanders I.R."/>
            <person name="Stajich J.E."/>
            <person name="Tunlid A."/>
            <person name="Tuskan G."/>
            <person name="Grigoriev I.V."/>
        </authorList>
    </citation>
    <scope>NUCLEOTIDE SEQUENCE [LARGE SCALE GENOMIC DNA]</scope>
    <source>
        <strain evidence="4">S238N-H82 / ATCC MYA-4686</strain>
    </source>
</reference>
<sequence length="407" mass="45061">MDGVTYTSIAGTSLFQTEEGYFGSISQVSPADGSHRGTKTFSISSVSKLTELIEPTLSQFSTRAEYCTMSIGLVDDSNREDIRDSLNAISESIGRRNGFPYPVKQYEVTHADAYCGTLPSDESIFYIMFLDFAPNRIASETLVTVYDDDDEDGGRKVLRIWESNVSIAESVSLEDAISSVAVYAGEPPLSRIVLINPPPSLTPTLHATLPEIHPGVPIIVSSASDISQALATHQYLEFGRWSNCCCFSVGTRICPPICIASATGVAMPLVDLLVDWDEDCPQERVFSTSVDNQTTATLRLLLGDHPLAKDNVERGVIALEGLDPRPRGVGCIQVTATSFPDMQGFWNMLTVKVEQLTEDGQKCPRTTSKMFIFPHFFPNIRDEKRYMFDARRGYEYNSEEVQWELPE</sequence>
<dbReference type="GO" id="GO:0005524">
    <property type="term" value="F:ATP binding"/>
    <property type="evidence" value="ECO:0007669"/>
    <property type="project" value="UniProtKB-KW"/>
</dbReference>
<dbReference type="Proteomes" id="UP000001194">
    <property type="component" value="Unassembled WGS sequence"/>
</dbReference>
<dbReference type="STRING" id="486041.B0DF95"/>
<keyword evidence="1" id="KW-0547">Nucleotide-binding</keyword>
<organism evidence="4">
    <name type="scientific">Laccaria bicolor (strain S238N-H82 / ATCC MYA-4686)</name>
    <name type="common">Bicoloured deceiver</name>
    <name type="synonym">Laccaria laccata var. bicolor</name>
    <dbReference type="NCBI Taxonomy" id="486041"/>
    <lineage>
        <taxon>Eukaryota</taxon>
        <taxon>Fungi</taxon>
        <taxon>Dikarya</taxon>
        <taxon>Basidiomycota</taxon>
        <taxon>Agaricomycotina</taxon>
        <taxon>Agaricomycetes</taxon>
        <taxon>Agaricomycetidae</taxon>
        <taxon>Agaricales</taxon>
        <taxon>Agaricineae</taxon>
        <taxon>Hydnangiaceae</taxon>
        <taxon>Laccaria</taxon>
    </lineage>
</organism>
<keyword evidence="2" id="KW-0067">ATP-binding</keyword>
<accession>B0DF95</accession>
<keyword evidence="4" id="KW-1185">Reference proteome</keyword>
<dbReference type="AlphaFoldDB" id="B0DF95"/>
<dbReference type="RefSeq" id="XP_001882517.1">
    <property type="nucleotide sequence ID" value="XM_001882482.1"/>
</dbReference>
<dbReference type="SUPFAM" id="SSF100920">
    <property type="entry name" value="Heat shock protein 70kD (HSP70), peptide-binding domain"/>
    <property type="match status" value="1"/>
</dbReference>
<dbReference type="KEGG" id="lbc:LACBIDRAFT_299718"/>
<dbReference type="OrthoDB" id="3037355at2759"/>
<protein>
    <submittedName>
        <fullName evidence="3">Predicted protein</fullName>
    </submittedName>
</protein>
<dbReference type="EMBL" id="DS547107">
    <property type="protein sequence ID" value="EDR06670.1"/>
    <property type="molecule type" value="Genomic_DNA"/>
</dbReference>
<evidence type="ECO:0000313" key="3">
    <source>
        <dbReference type="EMBL" id="EDR06670.1"/>
    </source>
</evidence>
<evidence type="ECO:0000256" key="2">
    <source>
        <dbReference type="ARBA" id="ARBA00022840"/>
    </source>
</evidence>